<comment type="similarity">
    <text evidence="7 10">Belongs to the peptidase M48 family.</text>
</comment>
<dbReference type="Gene3D" id="3.30.2010.10">
    <property type="entry name" value="Metalloproteases ('zincins'), catalytic domain"/>
    <property type="match status" value="1"/>
</dbReference>
<organism evidence="13 14">
    <name type="scientific">Goodea atripinnis</name>
    <dbReference type="NCBI Taxonomy" id="208336"/>
    <lineage>
        <taxon>Eukaryota</taxon>
        <taxon>Metazoa</taxon>
        <taxon>Chordata</taxon>
        <taxon>Craniata</taxon>
        <taxon>Vertebrata</taxon>
        <taxon>Euteleostomi</taxon>
        <taxon>Actinopterygii</taxon>
        <taxon>Neopterygii</taxon>
        <taxon>Teleostei</taxon>
        <taxon>Neoteleostei</taxon>
        <taxon>Acanthomorphata</taxon>
        <taxon>Ovalentaria</taxon>
        <taxon>Atherinomorphae</taxon>
        <taxon>Cyprinodontiformes</taxon>
        <taxon>Goodeidae</taxon>
        <taxon>Goodea</taxon>
    </lineage>
</organism>
<keyword evidence="3" id="KW-0479">Metal-binding</keyword>
<feature type="region of interest" description="Disordered" evidence="11">
    <location>
        <begin position="249"/>
        <end position="271"/>
    </location>
</feature>
<dbReference type="EMBL" id="JAHRIO010072811">
    <property type="protein sequence ID" value="MEQ2182691.1"/>
    <property type="molecule type" value="Genomic_DNA"/>
</dbReference>
<evidence type="ECO:0000256" key="10">
    <source>
        <dbReference type="RuleBase" id="RU003983"/>
    </source>
</evidence>
<feature type="compositionally biased region" description="Polar residues" evidence="11">
    <location>
        <begin position="261"/>
        <end position="271"/>
    </location>
</feature>
<evidence type="ECO:0000313" key="14">
    <source>
        <dbReference type="Proteomes" id="UP001476798"/>
    </source>
</evidence>
<evidence type="ECO:0000256" key="6">
    <source>
        <dbReference type="ARBA" id="ARBA00023049"/>
    </source>
</evidence>
<accession>A0ABV0PH00</accession>
<feature type="domain" description="Peptidase M48" evidence="12">
    <location>
        <begin position="89"/>
        <end position="170"/>
    </location>
</feature>
<comment type="caution">
    <text evidence="13">The sequence shown here is derived from an EMBL/GenBank/DDBJ whole genome shotgun (WGS) entry which is preliminary data.</text>
</comment>
<comment type="subunit">
    <text evidence="1">Homooligomer.</text>
</comment>
<evidence type="ECO:0000313" key="13">
    <source>
        <dbReference type="EMBL" id="MEQ2182691.1"/>
    </source>
</evidence>
<reference evidence="13 14" key="1">
    <citation type="submission" date="2021-06" db="EMBL/GenBank/DDBJ databases">
        <authorList>
            <person name="Palmer J.M."/>
        </authorList>
    </citation>
    <scope>NUCLEOTIDE SEQUENCE [LARGE SCALE GENOMIC DNA]</scope>
    <source>
        <strain evidence="13 14">GA_2019</strain>
        <tissue evidence="13">Muscle</tissue>
    </source>
</reference>
<sequence length="271" mass="30020">MHVWFRRRRWHLAAGLGVTLLILALLLLTHLDESPVTGRLRLLVFSREKYMELAALTSEAVRNEGRNTIHLEEFAEQLLPVTDPLHQMVEQSVQLLAQRNKDIPEVSKVPWSVHVVESSQINAFVLPVSKKESRTKNLVSCSCPLLLQHSLMIVLGHEMAHAILDHSALELRETCACPALPPIDPRAVFSKTVHELLEKAKEQRVRGLEGTHEPQSVSTPAGLAVSQNVLASSSKVDWLNKDRVPAVTSPLPAAAGKESQHVLQNTSQQGS</sequence>
<keyword evidence="6 10" id="KW-0482">Metalloprotease</keyword>
<keyword evidence="4 10" id="KW-0378">Hydrolase</keyword>
<name>A0ABV0PH00_9TELE</name>
<dbReference type="PANTHER" id="PTHR22726:SF1">
    <property type="entry name" value="METALLOENDOPEPTIDASE OMA1, MITOCHONDRIAL"/>
    <property type="match status" value="1"/>
</dbReference>
<keyword evidence="2 10" id="KW-0645">Protease</keyword>
<evidence type="ECO:0000256" key="9">
    <source>
        <dbReference type="ARBA" id="ARBA00042978"/>
    </source>
</evidence>
<evidence type="ECO:0000256" key="5">
    <source>
        <dbReference type="ARBA" id="ARBA00022833"/>
    </source>
</evidence>
<dbReference type="Pfam" id="PF01435">
    <property type="entry name" value="Peptidase_M48"/>
    <property type="match status" value="1"/>
</dbReference>
<evidence type="ECO:0000259" key="12">
    <source>
        <dbReference type="Pfam" id="PF01435"/>
    </source>
</evidence>
<evidence type="ECO:0000256" key="3">
    <source>
        <dbReference type="ARBA" id="ARBA00022723"/>
    </source>
</evidence>
<dbReference type="InterPro" id="IPR051156">
    <property type="entry name" value="Mito/Outer_Membr_Metalloprot"/>
</dbReference>
<evidence type="ECO:0000256" key="7">
    <source>
        <dbReference type="ARBA" id="ARBA00038233"/>
    </source>
</evidence>
<keyword evidence="14" id="KW-1185">Reference proteome</keyword>
<dbReference type="Proteomes" id="UP001476798">
    <property type="component" value="Unassembled WGS sequence"/>
</dbReference>
<evidence type="ECO:0000256" key="8">
    <source>
        <dbReference type="ARBA" id="ARBA00040360"/>
    </source>
</evidence>
<dbReference type="InterPro" id="IPR001915">
    <property type="entry name" value="Peptidase_M48"/>
</dbReference>
<keyword evidence="5 10" id="KW-0862">Zinc</keyword>
<gene>
    <name evidence="13" type="ORF">GOODEAATRI_024865</name>
</gene>
<comment type="cofactor">
    <cofactor evidence="10">
        <name>Zn(2+)</name>
        <dbReference type="ChEBI" id="CHEBI:29105"/>
    </cofactor>
    <text evidence="10">Binds 1 zinc ion per subunit.</text>
</comment>
<evidence type="ECO:0000256" key="1">
    <source>
        <dbReference type="ARBA" id="ARBA00011182"/>
    </source>
</evidence>
<evidence type="ECO:0000256" key="4">
    <source>
        <dbReference type="ARBA" id="ARBA00022801"/>
    </source>
</evidence>
<proteinExistence type="inferred from homology"/>
<dbReference type="PANTHER" id="PTHR22726">
    <property type="entry name" value="METALLOENDOPEPTIDASE OMA1"/>
    <property type="match status" value="1"/>
</dbReference>
<evidence type="ECO:0000256" key="2">
    <source>
        <dbReference type="ARBA" id="ARBA00022670"/>
    </source>
</evidence>
<evidence type="ECO:0000256" key="11">
    <source>
        <dbReference type="SAM" id="MobiDB-lite"/>
    </source>
</evidence>
<protein>
    <recommendedName>
        <fullName evidence="8">Metalloendopeptidase OMA1, mitochondrial</fullName>
    </recommendedName>
    <alternativeName>
        <fullName evidence="9">Overlapping with the m-AAA protease 1 homolog</fullName>
    </alternativeName>
</protein>